<proteinExistence type="predicted"/>
<protein>
    <recommendedName>
        <fullName evidence="2">Phage tail collar domain-containing protein</fullName>
    </recommendedName>
</protein>
<dbReference type="EMBL" id="MN740112">
    <property type="protein sequence ID" value="QHT88224.1"/>
    <property type="molecule type" value="Genomic_DNA"/>
</dbReference>
<organism evidence="1">
    <name type="scientific">viral metagenome</name>
    <dbReference type="NCBI Taxonomy" id="1070528"/>
    <lineage>
        <taxon>unclassified sequences</taxon>
        <taxon>metagenomes</taxon>
        <taxon>organismal metagenomes</taxon>
    </lineage>
</organism>
<name>A0A6C0I5P7_9ZZZZ</name>
<reference evidence="1" key="1">
    <citation type="journal article" date="2020" name="Nature">
        <title>Giant virus diversity and host interactions through global metagenomics.</title>
        <authorList>
            <person name="Schulz F."/>
            <person name="Roux S."/>
            <person name="Paez-Espino D."/>
            <person name="Jungbluth S."/>
            <person name="Walsh D.A."/>
            <person name="Denef V.J."/>
            <person name="McMahon K.D."/>
            <person name="Konstantinidis K.T."/>
            <person name="Eloe-Fadrosh E.A."/>
            <person name="Kyrpides N.C."/>
            <person name="Woyke T."/>
        </authorList>
    </citation>
    <scope>NUCLEOTIDE SEQUENCE</scope>
    <source>
        <strain evidence="1">GVMAG-M-3300023184-24</strain>
    </source>
</reference>
<evidence type="ECO:0008006" key="2">
    <source>
        <dbReference type="Google" id="ProtNLM"/>
    </source>
</evidence>
<dbReference type="CDD" id="cd22641">
    <property type="entry name" value="C24-like"/>
    <property type="match status" value="1"/>
</dbReference>
<evidence type="ECO:0000313" key="1">
    <source>
        <dbReference type="EMBL" id="QHT88224.1"/>
    </source>
</evidence>
<dbReference type="SUPFAM" id="SSF88874">
    <property type="entry name" value="Receptor-binding domain of short tail fibre protein gp12"/>
    <property type="match status" value="1"/>
</dbReference>
<accession>A0A6C0I5P7</accession>
<dbReference type="AlphaFoldDB" id="A0A6C0I5P7"/>
<sequence length="216" mass="24290">MKYLHIFLIVLVVFTIEYIRKYMERKTINKIETINKENYSNETKKKLKATESTTEYNKMVLSNSNGDLSSIGCPKGVIWLWSGSIDTIPDGWALCNGDNGTPDLRGRFVLGVNPNTKPVPGLSVREVNAKGGSETHNHKYFDTVWSENSGFKSGEINSPFDGTDARIGSGDTDYDNTFRGNWRYTGPGLEQELKGTDDQGKIMPPYWTLAYIMKIV</sequence>